<evidence type="ECO:0000256" key="1">
    <source>
        <dbReference type="PIRSR" id="PIRSR039004-1"/>
    </source>
</evidence>
<keyword evidence="1" id="KW-0479">Metal-binding</keyword>
<feature type="modified residue" description="N6-carboxylysine" evidence="2">
    <location>
        <position position="195"/>
    </location>
</feature>
<evidence type="ECO:0000313" key="6">
    <source>
        <dbReference type="EMBL" id="SDH43942.1"/>
    </source>
</evidence>
<name>A0A1G8CER9_9BACT</name>
<dbReference type="SUPFAM" id="SSF51338">
    <property type="entry name" value="Composite domain of metallo-dependent hydrolases"/>
    <property type="match status" value="1"/>
</dbReference>
<accession>A0A1G8CER9</accession>
<gene>
    <name evidence="6" type="ORF">SAMN04487996_13735</name>
</gene>
<evidence type="ECO:0000256" key="4">
    <source>
        <dbReference type="SAM" id="SignalP"/>
    </source>
</evidence>
<dbReference type="Gene3D" id="2.30.40.10">
    <property type="entry name" value="Urease, subunit C, domain 1"/>
    <property type="match status" value="1"/>
</dbReference>
<feature type="binding site" description="via carbamate group" evidence="1">
    <location>
        <position position="195"/>
    </location>
    <ligand>
        <name>Zn(2+)</name>
        <dbReference type="ChEBI" id="CHEBI:29105"/>
        <label>1</label>
    </ligand>
</feature>
<keyword evidence="4" id="KW-0732">Signal</keyword>
<feature type="binding site" evidence="1">
    <location>
        <position position="94"/>
    </location>
    <ligand>
        <name>Zn(2+)</name>
        <dbReference type="ChEBI" id="CHEBI:29105"/>
        <label>1</label>
    </ligand>
</feature>
<sequence>MRVFSVSALLVLFMLSQPAWSQDKKYSIVIKGGHVIDPKNNIDAVMDVAVEGTPGGEDGKIALVAKNIDPALAAQVVDAKGLYVTPGIIDIHVHFFWGTDLKGTYRNGPNGLPADGFTFRSGVTTVVDAGSSGWKTFETFKKQTIDLSKTRVLAFLNIVGEGMAGGKFENSLDEMDAKATAEMAKKYPNDVVGVKLAHFVGHDWTPTDRALEAGTLANIPIMVDFGSANPVLPLEELYLKKFRKGDIYTHCFGGNSNNSGRGRESIVDVSTNKVKPYTIEAQKRGVIFDVGFGGASFLLSQGQPAIKQGFYPNSISTDLHTSSMNGAMKDMNNIMSLFMAMGMDFKSVIKASTWNPAQEIHREELGNLSVGSPADIAILNLRDGNFGYYARDGKITGKKRIETEATIRAGNIVYTLNARVEPVNLPRPERPAGAQGQPAQGATPR</sequence>
<dbReference type="InterPro" id="IPR032466">
    <property type="entry name" value="Metal_Hydrolase"/>
</dbReference>
<evidence type="ECO:0000256" key="2">
    <source>
        <dbReference type="PIRSR" id="PIRSR039004-2"/>
    </source>
</evidence>
<dbReference type="AlphaFoldDB" id="A0A1G8CER9"/>
<evidence type="ECO:0000313" key="7">
    <source>
        <dbReference type="Proteomes" id="UP000198748"/>
    </source>
</evidence>
<proteinExistence type="predicted"/>
<dbReference type="GO" id="GO:0019213">
    <property type="term" value="F:deacetylase activity"/>
    <property type="evidence" value="ECO:0007669"/>
    <property type="project" value="InterPro"/>
</dbReference>
<dbReference type="OrthoDB" id="9775607at2"/>
<dbReference type="InterPro" id="IPR020043">
    <property type="entry name" value="Deacetylase_Atu3266-like"/>
</dbReference>
<dbReference type="STRING" id="659014.SAMN04487996_13735"/>
<dbReference type="Proteomes" id="UP000198748">
    <property type="component" value="Unassembled WGS sequence"/>
</dbReference>
<organism evidence="6 7">
    <name type="scientific">Dyadobacter soli</name>
    <dbReference type="NCBI Taxonomy" id="659014"/>
    <lineage>
        <taxon>Bacteria</taxon>
        <taxon>Pseudomonadati</taxon>
        <taxon>Bacteroidota</taxon>
        <taxon>Cytophagia</taxon>
        <taxon>Cytophagales</taxon>
        <taxon>Spirosomataceae</taxon>
        <taxon>Dyadobacter</taxon>
    </lineage>
</organism>
<feature type="domain" description="Amidohydrolase-related" evidence="5">
    <location>
        <begin position="306"/>
        <end position="397"/>
    </location>
</feature>
<dbReference type="NCBIfam" id="NF006689">
    <property type="entry name" value="PRK09237.1"/>
    <property type="match status" value="1"/>
</dbReference>
<feature type="signal peptide" evidence="4">
    <location>
        <begin position="1"/>
        <end position="21"/>
    </location>
</feature>
<evidence type="ECO:0000256" key="3">
    <source>
        <dbReference type="SAM" id="MobiDB-lite"/>
    </source>
</evidence>
<dbReference type="InterPro" id="IPR011059">
    <property type="entry name" value="Metal-dep_hydrolase_composite"/>
</dbReference>
<evidence type="ECO:0000259" key="5">
    <source>
        <dbReference type="Pfam" id="PF01979"/>
    </source>
</evidence>
<feature type="region of interest" description="Disordered" evidence="3">
    <location>
        <begin position="424"/>
        <end position="445"/>
    </location>
</feature>
<feature type="binding site" evidence="1">
    <location>
        <position position="250"/>
    </location>
    <ligand>
        <name>Zn(2+)</name>
        <dbReference type="ChEBI" id="CHEBI:29105"/>
        <label>2</label>
    </ligand>
</feature>
<keyword evidence="1" id="KW-0862">Zinc</keyword>
<dbReference type="PANTHER" id="PTHR42717">
    <property type="entry name" value="DIHYDROOROTASE-RELATED"/>
    <property type="match status" value="1"/>
</dbReference>
<dbReference type="PANTHER" id="PTHR42717:SF1">
    <property type="entry name" value="IMIDAZOLONEPROPIONASE AND RELATED AMIDOHYDROLASES"/>
    <property type="match status" value="1"/>
</dbReference>
<feature type="compositionally biased region" description="Low complexity" evidence="3">
    <location>
        <begin position="431"/>
        <end position="445"/>
    </location>
</feature>
<protein>
    <submittedName>
        <fullName evidence="6">Dihydroorotase</fullName>
    </submittedName>
</protein>
<dbReference type="PIRSF" id="PIRSF039004">
    <property type="entry name" value="ADE_EF_0837"/>
    <property type="match status" value="1"/>
</dbReference>
<feature type="binding site" evidence="1">
    <location>
        <position position="318"/>
    </location>
    <ligand>
        <name>Zn(2+)</name>
        <dbReference type="ChEBI" id="CHEBI:29105"/>
        <label>1</label>
    </ligand>
</feature>
<dbReference type="InterPro" id="IPR006680">
    <property type="entry name" value="Amidohydro-rel"/>
</dbReference>
<feature type="binding site" description="via carbamate group" evidence="1">
    <location>
        <position position="195"/>
    </location>
    <ligand>
        <name>Zn(2+)</name>
        <dbReference type="ChEBI" id="CHEBI:29105"/>
        <label>2</label>
    </ligand>
</feature>
<dbReference type="RefSeq" id="WP_090157802.1">
    <property type="nucleotide sequence ID" value="NZ_FNAN01000037.1"/>
</dbReference>
<keyword evidence="7" id="KW-1185">Reference proteome</keyword>
<dbReference type="GO" id="GO:0046872">
    <property type="term" value="F:metal ion binding"/>
    <property type="evidence" value="ECO:0007669"/>
    <property type="project" value="UniProtKB-KW"/>
</dbReference>
<feature type="chain" id="PRO_5011438111" evidence="4">
    <location>
        <begin position="22"/>
        <end position="445"/>
    </location>
</feature>
<reference evidence="7" key="1">
    <citation type="submission" date="2016-10" db="EMBL/GenBank/DDBJ databases">
        <authorList>
            <person name="Varghese N."/>
            <person name="Submissions S."/>
        </authorList>
    </citation>
    <scope>NUCLEOTIDE SEQUENCE [LARGE SCALE GENOMIC DNA]</scope>
    <source>
        <strain evidence="7">DSM 25329</strain>
    </source>
</reference>
<dbReference type="SUPFAM" id="SSF51556">
    <property type="entry name" value="Metallo-dependent hydrolases"/>
    <property type="match status" value="1"/>
</dbReference>
<dbReference type="Gene3D" id="3.20.20.140">
    <property type="entry name" value="Metal-dependent hydrolases"/>
    <property type="match status" value="1"/>
</dbReference>
<dbReference type="GO" id="GO:0016810">
    <property type="term" value="F:hydrolase activity, acting on carbon-nitrogen (but not peptide) bonds"/>
    <property type="evidence" value="ECO:0007669"/>
    <property type="project" value="InterPro"/>
</dbReference>
<dbReference type="Pfam" id="PF01979">
    <property type="entry name" value="Amidohydro_1"/>
    <property type="match status" value="1"/>
</dbReference>
<dbReference type="EMBL" id="FNAN01000037">
    <property type="protein sequence ID" value="SDH43942.1"/>
    <property type="molecule type" value="Genomic_DNA"/>
</dbReference>
<feature type="binding site" evidence="1">
    <location>
        <position position="92"/>
    </location>
    <ligand>
        <name>Zn(2+)</name>
        <dbReference type="ChEBI" id="CHEBI:29105"/>
        <label>1</label>
    </ligand>
</feature>